<dbReference type="Proteomes" id="UP000028194">
    <property type="component" value="Chromosome"/>
</dbReference>
<sequence>MPAPNYVIETPKSIEQLFRYSYAGGREATAGQETDMQLAIQMLMETGLGFMTLTMIYAEEIMEMSHRQNAII</sequence>
<organism evidence="1 2">
    <name type="scientific">Candidatus Nitrososphaera evergladensis SR1</name>
    <dbReference type="NCBI Taxonomy" id="1459636"/>
    <lineage>
        <taxon>Archaea</taxon>
        <taxon>Nitrososphaerota</taxon>
        <taxon>Nitrososphaeria</taxon>
        <taxon>Nitrososphaerales</taxon>
        <taxon>Nitrososphaeraceae</taxon>
        <taxon>Nitrososphaera</taxon>
    </lineage>
</organism>
<evidence type="ECO:0000313" key="2">
    <source>
        <dbReference type="Proteomes" id="UP000028194"/>
    </source>
</evidence>
<reference evidence="1 2" key="1">
    <citation type="journal article" date="2014" name="PLoS ONE">
        <title>Genome Sequence of Candidatus Nitrososphaera evergladensis from Group I.1b Enriched from Everglades Soil Reveals Novel Genomic Features of the Ammonia-Oxidizing Archaea.</title>
        <authorList>
            <person name="Zhalnina K.V."/>
            <person name="Dias R."/>
            <person name="Leonard M.T."/>
            <person name="Dorr de Quadros P."/>
            <person name="Camargo F.A."/>
            <person name="Drew J.C."/>
            <person name="Farmerie W.G."/>
            <person name="Daroub S.H."/>
            <person name="Triplett E.W."/>
        </authorList>
    </citation>
    <scope>NUCLEOTIDE SEQUENCE [LARGE SCALE GENOMIC DNA]</scope>
    <source>
        <strain evidence="1 2">SR1</strain>
    </source>
</reference>
<protein>
    <submittedName>
        <fullName evidence="1">Uncharacterized protein</fullName>
    </submittedName>
</protein>
<name>A0A075MNJ8_9ARCH</name>
<dbReference type="KEGG" id="nev:NTE_00698"/>
<dbReference type="AlphaFoldDB" id="A0A075MNJ8"/>
<evidence type="ECO:0000313" key="1">
    <source>
        <dbReference type="EMBL" id="AIF82778.1"/>
    </source>
</evidence>
<gene>
    <name evidence="1" type="ORF">NTE_00698</name>
</gene>
<dbReference type="EMBL" id="CP007174">
    <property type="protein sequence ID" value="AIF82778.1"/>
    <property type="molecule type" value="Genomic_DNA"/>
</dbReference>
<keyword evidence="2" id="KW-1185">Reference proteome</keyword>
<accession>A0A075MNJ8</accession>
<dbReference type="HOGENOM" id="CLU_2712606_0_0_2"/>
<proteinExistence type="predicted"/>